<name>A0A9P6WGC3_9ASCO</name>
<evidence type="ECO:0000256" key="2">
    <source>
        <dbReference type="SAM" id="Phobius"/>
    </source>
</evidence>
<keyword evidence="2" id="KW-1133">Transmembrane helix</keyword>
<evidence type="ECO:0000256" key="1">
    <source>
        <dbReference type="SAM" id="MobiDB-lite"/>
    </source>
</evidence>
<feature type="compositionally biased region" description="Acidic residues" evidence="1">
    <location>
        <begin position="143"/>
        <end position="153"/>
    </location>
</feature>
<sequence>MSTKNKLNTNVDELPSNNFQFREEDDFNIDGIEEGNPEIDYYPGMSNRHSFLGEPEDIQTKINRFFKKIRLSLGQKNIQKLIIGLGSFIMVVVFFSIMFFAGEGSDSLVPGGAQHRNGGNPVWSKPNNDDNDSNSDSNNNNNSDDDNDQESGDNEGLFKMSLDDMRTGEFWVFDYPLNFIEYEAPTEVTDPNASTKM</sequence>
<feature type="region of interest" description="Disordered" evidence="1">
    <location>
        <begin position="111"/>
        <end position="157"/>
    </location>
</feature>
<keyword evidence="2" id="KW-0812">Transmembrane</keyword>
<keyword evidence="4" id="KW-1185">Reference proteome</keyword>
<dbReference type="EMBL" id="PUHW01000421">
    <property type="protein sequence ID" value="KAG0686635.1"/>
    <property type="molecule type" value="Genomic_DNA"/>
</dbReference>
<gene>
    <name evidence="3" type="ORF">C6P40_003662</name>
</gene>
<comment type="caution">
    <text evidence="3">The sequence shown here is derived from an EMBL/GenBank/DDBJ whole genome shotgun (WGS) entry which is preliminary data.</text>
</comment>
<evidence type="ECO:0000313" key="3">
    <source>
        <dbReference type="EMBL" id="KAG0686635.1"/>
    </source>
</evidence>
<dbReference type="Proteomes" id="UP000697127">
    <property type="component" value="Unassembled WGS sequence"/>
</dbReference>
<protein>
    <submittedName>
        <fullName evidence="3">Uncharacterized protein</fullName>
    </submittedName>
</protein>
<feature type="non-terminal residue" evidence="3">
    <location>
        <position position="197"/>
    </location>
</feature>
<dbReference type="AlphaFoldDB" id="A0A9P6WGC3"/>
<keyword evidence="2" id="KW-0472">Membrane</keyword>
<accession>A0A9P6WGC3</accession>
<reference evidence="3" key="1">
    <citation type="submission" date="2020-11" db="EMBL/GenBank/DDBJ databases">
        <title>Kefir isolates.</title>
        <authorList>
            <person name="Marcisauskas S."/>
            <person name="Kim Y."/>
            <person name="Blasche S."/>
        </authorList>
    </citation>
    <scope>NUCLEOTIDE SEQUENCE</scope>
    <source>
        <strain evidence="3">Olga-1</strain>
    </source>
</reference>
<feature type="transmembrane region" description="Helical" evidence="2">
    <location>
        <begin position="81"/>
        <end position="101"/>
    </location>
</feature>
<proteinExistence type="predicted"/>
<organism evidence="3 4">
    <name type="scientific">Pichia californica</name>
    <dbReference type="NCBI Taxonomy" id="460514"/>
    <lineage>
        <taxon>Eukaryota</taxon>
        <taxon>Fungi</taxon>
        <taxon>Dikarya</taxon>
        <taxon>Ascomycota</taxon>
        <taxon>Saccharomycotina</taxon>
        <taxon>Pichiomycetes</taxon>
        <taxon>Pichiales</taxon>
        <taxon>Pichiaceae</taxon>
        <taxon>Pichia</taxon>
    </lineage>
</organism>
<evidence type="ECO:0000313" key="4">
    <source>
        <dbReference type="Proteomes" id="UP000697127"/>
    </source>
</evidence>